<accession>A0A926IAZ3</accession>
<evidence type="ECO:0000313" key="3">
    <source>
        <dbReference type="Proteomes" id="UP000660861"/>
    </source>
</evidence>
<gene>
    <name evidence="2" type="ORF">H8709_02160</name>
</gene>
<evidence type="ECO:0000313" key="2">
    <source>
        <dbReference type="EMBL" id="MBC8569627.1"/>
    </source>
</evidence>
<dbReference type="PANTHER" id="PTHR21180:SF32">
    <property type="entry name" value="ENDONUCLEASE_EXONUCLEASE_PHOSPHATASE FAMILY DOMAIN-CONTAINING PROTEIN 1"/>
    <property type="match status" value="1"/>
</dbReference>
<dbReference type="PANTHER" id="PTHR21180">
    <property type="entry name" value="ENDONUCLEASE/EXONUCLEASE/PHOSPHATASE FAMILY DOMAIN-CONTAINING PROTEIN 1"/>
    <property type="match status" value="1"/>
</dbReference>
<dbReference type="SUPFAM" id="SSF47781">
    <property type="entry name" value="RuvA domain 2-like"/>
    <property type="match status" value="1"/>
</dbReference>
<organism evidence="2 3">
    <name type="scientific">Zongyangia hominis</name>
    <dbReference type="NCBI Taxonomy" id="2763677"/>
    <lineage>
        <taxon>Bacteria</taxon>
        <taxon>Bacillati</taxon>
        <taxon>Bacillota</taxon>
        <taxon>Clostridia</taxon>
        <taxon>Eubacteriales</taxon>
        <taxon>Oscillospiraceae</taxon>
        <taxon>Zongyangia</taxon>
    </lineage>
</organism>
<evidence type="ECO:0000259" key="1">
    <source>
        <dbReference type="SMART" id="SM00278"/>
    </source>
</evidence>
<dbReference type="Proteomes" id="UP000660861">
    <property type="component" value="Unassembled WGS sequence"/>
</dbReference>
<dbReference type="InterPro" id="IPR003583">
    <property type="entry name" value="Hlx-hairpin-Hlx_DNA-bd_motif"/>
</dbReference>
<dbReference type="AlphaFoldDB" id="A0A926IAZ3"/>
<name>A0A926IAZ3_9FIRM</name>
<protein>
    <submittedName>
        <fullName evidence="2">Helix-hairpin-helix domain-containing protein</fullName>
    </submittedName>
</protein>
<dbReference type="SMART" id="SM00278">
    <property type="entry name" value="HhH1"/>
    <property type="match status" value="2"/>
</dbReference>
<dbReference type="GO" id="GO:0006281">
    <property type="term" value="P:DNA repair"/>
    <property type="evidence" value="ECO:0007669"/>
    <property type="project" value="InterPro"/>
</dbReference>
<dbReference type="EMBL" id="JACRTC010000001">
    <property type="protein sequence ID" value="MBC8569627.1"/>
    <property type="molecule type" value="Genomic_DNA"/>
</dbReference>
<dbReference type="InterPro" id="IPR004509">
    <property type="entry name" value="Competence_ComEA_HhH"/>
</dbReference>
<dbReference type="InterPro" id="IPR010994">
    <property type="entry name" value="RuvA_2-like"/>
</dbReference>
<keyword evidence="3" id="KW-1185">Reference proteome</keyword>
<proteinExistence type="predicted"/>
<sequence>MSIFLVAFNAATIPSVVEPEIHYYQQESLSASGNGDVFSSASTSESVSVHFPININAATKEELDQIPGIGPVKAQAILDYREAVGVIRSVEELVNVSGIGEKTLENIRPYIVLE</sequence>
<reference evidence="2" key="1">
    <citation type="submission" date="2020-08" db="EMBL/GenBank/DDBJ databases">
        <title>Genome public.</title>
        <authorList>
            <person name="Liu C."/>
            <person name="Sun Q."/>
        </authorList>
    </citation>
    <scope>NUCLEOTIDE SEQUENCE</scope>
    <source>
        <strain evidence="2">NSJ-54</strain>
    </source>
</reference>
<dbReference type="GO" id="GO:0015627">
    <property type="term" value="C:type II protein secretion system complex"/>
    <property type="evidence" value="ECO:0007669"/>
    <property type="project" value="TreeGrafter"/>
</dbReference>
<feature type="domain" description="Helix-hairpin-helix DNA-binding motif class 1" evidence="1">
    <location>
        <begin position="61"/>
        <end position="80"/>
    </location>
</feature>
<dbReference type="GO" id="GO:0015628">
    <property type="term" value="P:protein secretion by the type II secretion system"/>
    <property type="evidence" value="ECO:0007669"/>
    <property type="project" value="TreeGrafter"/>
</dbReference>
<dbReference type="InterPro" id="IPR051675">
    <property type="entry name" value="Endo/Exo/Phosphatase_dom_1"/>
</dbReference>
<dbReference type="GO" id="GO:0003677">
    <property type="term" value="F:DNA binding"/>
    <property type="evidence" value="ECO:0007669"/>
    <property type="project" value="InterPro"/>
</dbReference>
<dbReference type="Gene3D" id="1.10.150.320">
    <property type="entry name" value="Photosystem II 12 kDa extrinsic protein"/>
    <property type="match status" value="1"/>
</dbReference>
<dbReference type="Pfam" id="PF12836">
    <property type="entry name" value="HHH_3"/>
    <property type="match status" value="1"/>
</dbReference>
<dbReference type="NCBIfam" id="TIGR00426">
    <property type="entry name" value="competence protein ComEA helix-hairpin-helix repeat region"/>
    <property type="match status" value="1"/>
</dbReference>
<feature type="domain" description="Helix-hairpin-helix DNA-binding motif class 1" evidence="1">
    <location>
        <begin position="91"/>
        <end position="110"/>
    </location>
</feature>
<comment type="caution">
    <text evidence="2">The sequence shown here is derived from an EMBL/GenBank/DDBJ whole genome shotgun (WGS) entry which is preliminary data.</text>
</comment>